<sequence length="214" mass="24958">MAFLFSISCILFIQVDADSIRLSKADLERLGKTYGAKAQRRLENWQSLLTELANEDEEYKLERVNDFFNQVRFIDDIKHWKKKDYWATPVEFLITNGGDCEDFSIAKYYTLKELGVPVAKMNLAYVKALEYNQAHMVLTYYPSPRSVPKVLDNINKRILPASKRPDLLHVYSFNGDKLWLSKMGRRTTLVGTSDRVKPWVKLQSRIENKDINLQ</sequence>
<dbReference type="EMBL" id="AAOW01000006">
    <property type="protein sequence ID" value="EAR61701.1"/>
    <property type="molecule type" value="Genomic_DNA"/>
</dbReference>
<evidence type="ECO:0000256" key="1">
    <source>
        <dbReference type="SAM" id="Coils"/>
    </source>
</evidence>
<dbReference type="InterPro" id="IPR010319">
    <property type="entry name" value="Transglutaminase-like_Cys_pept"/>
</dbReference>
<keyword evidence="1" id="KW-0175">Coiled coil</keyword>
<accession>A0A7U8C8D7</accession>
<gene>
    <name evidence="2" type="ORF">MED92_03862</name>
</gene>
<evidence type="ECO:0008006" key="4">
    <source>
        <dbReference type="Google" id="ProtNLM"/>
    </source>
</evidence>
<reference evidence="2 3" key="1">
    <citation type="submission" date="2006-02" db="EMBL/GenBank/DDBJ databases">
        <authorList>
            <person name="Pinhassi J."/>
            <person name="Pedros-Alio C."/>
            <person name="Ferriera S."/>
            <person name="Johnson J."/>
            <person name="Kravitz S."/>
            <person name="Halpern A."/>
            <person name="Remington K."/>
            <person name="Beeson K."/>
            <person name="Tran B."/>
            <person name="Rogers Y.-H."/>
            <person name="Friedman R."/>
            <person name="Venter J.C."/>
        </authorList>
    </citation>
    <scope>NUCLEOTIDE SEQUENCE [LARGE SCALE GENOMIC DNA]</scope>
    <source>
        <strain evidence="2 3">MED92</strain>
    </source>
</reference>
<keyword evidence="3" id="KW-1185">Reference proteome</keyword>
<dbReference type="AlphaFoldDB" id="A0A7U8C8D7"/>
<dbReference type="PANTHER" id="PTHR39327">
    <property type="match status" value="1"/>
</dbReference>
<dbReference type="Pfam" id="PF06035">
    <property type="entry name" value="Peptidase_C93"/>
    <property type="match status" value="1"/>
</dbReference>
<comment type="caution">
    <text evidence="2">The sequence shown here is derived from an EMBL/GenBank/DDBJ whole genome shotgun (WGS) entry which is preliminary data.</text>
</comment>
<name>A0A7U8C8D7_NEPCE</name>
<proteinExistence type="predicted"/>
<dbReference type="Proteomes" id="UP000002171">
    <property type="component" value="Unassembled WGS sequence"/>
</dbReference>
<evidence type="ECO:0000313" key="3">
    <source>
        <dbReference type="Proteomes" id="UP000002171"/>
    </source>
</evidence>
<feature type="coiled-coil region" evidence="1">
    <location>
        <begin position="35"/>
        <end position="62"/>
    </location>
</feature>
<evidence type="ECO:0000313" key="2">
    <source>
        <dbReference type="EMBL" id="EAR61701.1"/>
    </source>
</evidence>
<organism evidence="2 3">
    <name type="scientific">Neptuniibacter caesariensis</name>
    <dbReference type="NCBI Taxonomy" id="207954"/>
    <lineage>
        <taxon>Bacteria</taxon>
        <taxon>Pseudomonadati</taxon>
        <taxon>Pseudomonadota</taxon>
        <taxon>Gammaproteobacteria</taxon>
        <taxon>Oceanospirillales</taxon>
        <taxon>Oceanospirillaceae</taxon>
        <taxon>Neptuniibacter</taxon>
    </lineage>
</organism>
<dbReference type="Gene3D" id="3.10.620.30">
    <property type="match status" value="1"/>
</dbReference>
<protein>
    <recommendedName>
        <fullName evidence="4">Sulfate adenylyltransferase</fullName>
    </recommendedName>
</protein>
<dbReference type="PANTHER" id="PTHR39327:SF1">
    <property type="entry name" value="BLR5470 PROTEIN"/>
    <property type="match status" value="1"/>
</dbReference>
<dbReference type="RefSeq" id="WP_007022788.1">
    <property type="nucleotide sequence ID" value="NZ_CH724127.1"/>
</dbReference>